<evidence type="ECO:0000256" key="9">
    <source>
        <dbReference type="SAM" id="Phobius"/>
    </source>
</evidence>
<dbReference type="GO" id="GO:0016887">
    <property type="term" value="F:ATP hydrolysis activity"/>
    <property type="evidence" value="ECO:0007669"/>
    <property type="project" value="InterPro"/>
</dbReference>
<accession>A0A090ZQM3</accession>
<dbReference type="PROSITE" id="PS50893">
    <property type="entry name" value="ABC_TRANSPORTER_2"/>
    <property type="match status" value="1"/>
</dbReference>
<dbReference type="RefSeq" id="WP_036626073.1">
    <property type="nucleotide sequence ID" value="NZ_JAKOBR010000028.1"/>
</dbReference>
<feature type="transmembrane region" description="Helical" evidence="9">
    <location>
        <begin position="54"/>
        <end position="72"/>
    </location>
</feature>
<evidence type="ECO:0000256" key="7">
    <source>
        <dbReference type="ARBA" id="ARBA00022989"/>
    </source>
</evidence>
<dbReference type="InterPro" id="IPR027417">
    <property type="entry name" value="P-loop_NTPase"/>
</dbReference>
<dbReference type="EMBL" id="JMQA01000037">
    <property type="protein sequence ID" value="KFN06446.1"/>
    <property type="molecule type" value="Genomic_DNA"/>
</dbReference>
<dbReference type="HOGENOM" id="CLU_000604_84_9_9"/>
<comment type="subcellular location">
    <subcellularLocation>
        <location evidence="1">Cell membrane</location>
        <topology evidence="1">Multi-pass membrane protein</topology>
    </subcellularLocation>
</comment>
<dbReference type="AlphaFoldDB" id="A0A090ZQM3"/>
<dbReference type="InterPro" id="IPR003593">
    <property type="entry name" value="AAA+_ATPase"/>
</dbReference>
<evidence type="ECO:0000256" key="6">
    <source>
        <dbReference type="ARBA" id="ARBA00022840"/>
    </source>
</evidence>
<keyword evidence="3" id="KW-1003">Cell membrane</keyword>
<dbReference type="GO" id="GO:0005886">
    <property type="term" value="C:plasma membrane"/>
    <property type="evidence" value="ECO:0007669"/>
    <property type="project" value="UniProtKB-SubCell"/>
</dbReference>
<dbReference type="STRING" id="44252.DJ90_4115"/>
<dbReference type="GO" id="GO:0005524">
    <property type="term" value="F:ATP binding"/>
    <property type="evidence" value="ECO:0007669"/>
    <property type="project" value="UniProtKB-KW"/>
</dbReference>
<comment type="caution">
    <text evidence="12">The sequence shown here is derived from an EMBL/GenBank/DDBJ whole genome shotgun (WGS) entry which is preliminary data.</text>
</comment>
<dbReference type="GeneID" id="77009508"/>
<dbReference type="PANTHER" id="PTHR43394:SF1">
    <property type="entry name" value="ATP-BINDING CASSETTE SUB-FAMILY B MEMBER 10, MITOCHONDRIAL"/>
    <property type="match status" value="1"/>
</dbReference>
<evidence type="ECO:0000313" key="12">
    <source>
        <dbReference type="EMBL" id="KFN06446.1"/>
    </source>
</evidence>
<feature type="domain" description="ABC transporter" evidence="10">
    <location>
        <begin position="330"/>
        <end position="563"/>
    </location>
</feature>
<evidence type="ECO:0000256" key="3">
    <source>
        <dbReference type="ARBA" id="ARBA00022475"/>
    </source>
</evidence>
<evidence type="ECO:0000256" key="1">
    <source>
        <dbReference type="ARBA" id="ARBA00004651"/>
    </source>
</evidence>
<feature type="transmembrane region" description="Helical" evidence="9">
    <location>
        <begin position="240"/>
        <end position="263"/>
    </location>
</feature>
<evidence type="ECO:0000313" key="13">
    <source>
        <dbReference type="Proteomes" id="UP000029278"/>
    </source>
</evidence>
<evidence type="ECO:0000256" key="5">
    <source>
        <dbReference type="ARBA" id="ARBA00022741"/>
    </source>
</evidence>
<protein>
    <submittedName>
        <fullName evidence="12">ABC transporter family protein</fullName>
    </submittedName>
</protein>
<gene>
    <name evidence="12" type="ORF">DJ90_4115</name>
</gene>
<dbReference type="InterPro" id="IPR039421">
    <property type="entry name" value="Type_1_exporter"/>
</dbReference>
<organism evidence="12 13">
    <name type="scientific">Paenibacillus macerans</name>
    <name type="common">Bacillus macerans</name>
    <dbReference type="NCBI Taxonomy" id="44252"/>
    <lineage>
        <taxon>Bacteria</taxon>
        <taxon>Bacillati</taxon>
        <taxon>Bacillota</taxon>
        <taxon>Bacilli</taxon>
        <taxon>Bacillales</taxon>
        <taxon>Paenibacillaceae</taxon>
        <taxon>Paenibacillus</taxon>
    </lineage>
</organism>
<keyword evidence="8 9" id="KW-0472">Membrane</keyword>
<dbReference type="InterPro" id="IPR036640">
    <property type="entry name" value="ABC1_TM_sf"/>
</dbReference>
<evidence type="ECO:0000259" key="10">
    <source>
        <dbReference type="PROSITE" id="PS50893"/>
    </source>
</evidence>
<dbReference type="InterPro" id="IPR003439">
    <property type="entry name" value="ABC_transporter-like_ATP-bd"/>
</dbReference>
<keyword evidence="6" id="KW-0067">ATP-binding</keyword>
<dbReference type="Proteomes" id="UP000029278">
    <property type="component" value="Unassembled WGS sequence"/>
</dbReference>
<feature type="transmembrane region" description="Helical" evidence="9">
    <location>
        <begin position="15"/>
        <end position="42"/>
    </location>
</feature>
<feature type="domain" description="ABC transmembrane type-1" evidence="11">
    <location>
        <begin position="19"/>
        <end position="301"/>
    </location>
</feature>
<keyword evidence="5" id="KW-0547">Nucleotide-binding</keyword>
<dbReference type="InterPro" id="IPR011527">
    <property type="entry name" value="ABC1_TM_dom"/>
</dbReference>
<evidence type="ECO:0000256" key="4">
    <source>
        <dbReference type="ARBA" id="ARBA00022692"/>
    </source>
</evidence>
<sequence>MINGRLLALVRKSDYYIGLIVLINWISLLCSVAAVGAIGYLLQQAWENTLTGSALTWAASIVLIAIAIRFACHYGAAMLSYRVSVNAKKELRSRIYRKLLRLGSTYTEKASTAEVIQLAVEGVEQLETYFGRYLPQLFYSLLAPVTLFALLSWISLKAAVILLICVPLIPLSIIAVVKIAKKLFSKYWRSYSNLGNAFLENLQGLTTLKVYGADKSKHEEMNAAAERFRRMTMSVLTMQLNSVAVMDLIAYGGSAAGIIIAGLELAAGNIQPGAACLIILLSAEFFLPMRLLGSYFHIAMNGMAASGKIFKLLDLPEEERKNGNLQGADIRFHKVGFLYGGNEPALQDITLDIPQGGFAAIVGESGSGKSTLAALLQGARKGYGGSLTIGGTEVRKAGEESLMQAVTLVSYNSYIFKGSVEDNLRMGAPDASEGEMFAALRSVKLDEFILRQGGLSWNLEEQGSNLSGGQRQRLALAKGLLHDSSIYVFDEATSNIDAESEEIIMEVIRSLAGSKTVIVISHRLANVVEADQIIVVHAGKIVECGTHKQLLEKNGQYARLFSSQHAIENFGRRESVYA</sequence>
<dbReference type="FunFam" id="3.40.50.300:FF:000854">
    <property type="entry name" value="Multidrug ABC transporter ATP-binding protein"/>
    <property type="match status" value="1"/>
</dbReference>
<dbReference type="CDD" id="cd18781">
    <property type="entry name" value="ABC_6TM_AarD_CydDC_like"/>
    <property type="match status" value="1"/>
</dbReference>
<dbReference type="SUPFAM" id="SSF90123">
    <property type="entry name" value="ABC transporter transmembrane region"/>
    <property type="match status" value="1"/>
</dbReference>
<dbReference type="Gene3D" id="3.40.50.300">
    <property type="entry name" value="P-loop containing nucleotide triphosphate hydrolases"/>
    <property type="match status" value="1"/>
</dbReference>
<dbReference type="InterPro" id="IPR017871">
    <property type="entry name" value="ABC_transporter-like_CS"/>
</dbReference>
<proteinExistence type="predicted"/>
<dbReference type="Pfam" id="PF00664">
    <property type="entry name" value="ABC_membrane"/>
    <property type="match status" value="1"/>
</dbReference>
<dbReference type="SMART" id="SM00382">
    <property type="entry name" value="AAA"/>
    <property type="match status" value="1"/>
</dbReference>
<keyword evidence="2" id="KW-0813">Transport</keyword>
<dbReference type="Gene3D" id="1.20.1560.10">
    <property type="entry name" value="ABC transporter type 1, transmembrane domain"/>
    <property type="match status" value="1"/>
</dbReference>
<name>A0A090ZQM3_PAEMA</name>
<keyword evidence="7 9" id="KW-1133">Transmembrane helix</keyword>
<dbReference type="OrthoDB" id="9806127at2"/>
<dbReference type="PATRIC" id="fig|44252.3.peg.4089"/>
<keyword evidence="4 9" id="KW-0812">Transmembrane</keyword>
<evidence type="ECO:0000259" key="11">
    <source>
        <dbReference type="PROSITE" id="PS50929"/>
    </source>
</evidence>
<keyword evidence="13" id="KW-1185">Reference proteome</keyword>
<dbReference type="Pfam" id="PF00005">
    <property type="entry name" value="ABC_tran"/>
    <property type="match status" value="1"/>
</dbReference>
<evidence type="ECO:0000256" key="8">
    <source>
        <dbReference type="ARBA" id="ARBA00023136"/>
    </source>
</evidence>
<feature type="transmembrane region" description="Helical" evidence="9">
    <location>
        <begin position="160"/>
        <end position="180"/>
    </location>
</feature>
<dbReference type="PANTHER" id="PTHR43394">
    <property type="entry name" value="ATP-DEPENDENT PERMEASE MDL1, MITOCHONDRIAL"/>
    <property type="match status" value="1"/>
</dbReference>
<dbReference type="GO" id="GO:0015421">
    <property type="term" value="F:ABC-type oligopeptide transporter activity"/>
    <property type="evidence" value="ECO:0007669"/>
    <property type="project" value="TreeGrafter"/>
</dbReference>
<dbReference type="SUPFAM" id="SSF52540">
    <property type="entry name" value="P-loop containing nucleoside triphosphate hydrolases"/>
    <property type="match status" value="1"/>
</dbReference>
<evidence type="ECO:0000256" key="2">
    <source>
        <dbReference type="ARBA" id="ARBA00022448"/>
    </source>
</evidence>
<dbReference type="PROSITE" id="PS00211">
    <property type="entry name" value="ABC_TRANSPORTER_1"/>
    <property type="match status" value="1"/>
</dbReference>
<dbReference type="PROSITE" id="PS50929">
    <property type="entry name" value="ABC_TM1F"/>
    <property type="match status" value="1"/>
</dbReference>
<reference evidence="12 13" key="1">
    <citation type="submission" date="2014-04" db="EMBL/GenBank/DDBJ databases">
        <authorList>
            <person name="Bishop-Lilly K.A."/>
            <person name="Broomall S.M."/>
            <person name="Chain P.S."/>
            <person name="Chertkov O."/>
            <person name="Coyne S.R."/>
            <person name="Daligault H.E."/>
            <person name="Davenport K.W."/>
            <person name="Erkkila T."/>
            <person name="Frey K.G."/>
            <person name="Gibbons H.S."/>
            <person name="Gu W."/>
            <person name="Jaissle J."/>
            <person name="Johnson S.L."/>
            <person name="Koroleva G.I."/>
            <person name="Ladner J.T."/>
            <person name="Lo C.-C."/>
            <person name="Minogue T.D."/>
            <person name="Munk C."/>
            <person name="Palacios G.F."/>
            <person name="Redden C.L."/>
            <person name="Rosenzweig C.N."/>
            <person name="Scholz M.B."/>
            <person name="Teshima H."/>
            <person name="Xu Y."/>
        </authorList>
    </citation>
    <scope>NUCLEOTIDE SEQUENCE [LARGE SCALE GENOMIC DNA]</scope>
    <source>
        <strain evidence="12 13">8244</strain>
    </source>
</reference>
<feature type="transmembrane region" description="Helical" evidence="9">
    <location>
        <begin position="137"/>
        <end position="154"/>
    </location>
</feature>